<reference evidence="1 2" key="1">
    <citation type="submission" date="2024-01" db="EMBL/GenBank/DDBJ databases">
        <title>The complete chloroplast genome sequence of Lithospermum erythrorhizon: insights into the phylogenetic relationship among Boraginaceae species and the maternal lineages of purple gromwells.</title>
        <authorList>
            <person name="Okada T."/>
            <person name="Watanabe K."/>
        </authorList>
    </citation>
    <scope>NUCLEOTIDE SEQUENCE [LARGE SCALE GENOMIC DNA]</scope>
</reference>
<comment type="caution">
    <text evidence="1">The sequence shown here is derived from an EMBL/GenBank/DDBJ whole genome shotgun (WGS) entry which is preliminary data.</text>
</comment>
<dbReference type="GO" id="GO:0097367">
    <property type="term" value="F:carbohydrate derivative binding"/>
    <property type="evidence" value="ECO:0007669"/>
    <property type="project" value="InterPro"/>
</dbReference>
<dbReference type="EMBL" id="BAABME010001762">
    <property type="protein sequence ID" value="GAA0151326.1"/>
    <property type="molecule type" value="Genomic_DNA"/>
</dbReference>
<dbReference type="InterPro" id="IPR046348">
    <property type="entry name" value="SIS_dom_sf"/>
</dbReference>
<dbReference type="AlphaFoldDB" id="A0AAV3PKV7"/>
<sequence length="80" mass="9090">MLHLFQLVDLVVEDCLQPVINIVPLQLLAYHPTVLRGYNVDQLRNLAKSNMVEKASKSMMKCKTTENIAAGRVAKNRRCH</sequence>
<keyword evidence="2" id="KW-1185">Reference proteome</keyword>
<dbReference type="SUPFAM" id="SSF53697">
    <property type="entry name" value="SIS domain"/>
    <property type="match status" value="1"/>
</dbReference>
<evidence type="ECO:0000313" key="2">
    <source>
        <dbReference type="Proteomes" id="UP001454036"/>
    </source>
</evidence>
<proteinExistence type="predicted"/>
<dbReference type="GO" id="GO:0006002">
    <property type="term" value="P:fructose 6-phosphate metabolic process"/>
    <property type="evidence" value="ECO:0007669"/>
    <property type="project" value="TreeGrafter"/>
</dbReference>
<dbReference type="Proteomes" id="UP001454036">
    <property type="component" value="Unassembled WGS sequence"/>
</dbReference>
<gene>
    <name evidence="1" type="ORF">LIER_10068</name>
</gene>
<evidence type="ECO:0000313" key="1">
    <source>
        <dbReference type="EMBL" id="GAA0151326.1"/>
    </source>
</evidence>
<name>A0AAV3PKV7_LITER</name>
<protein>
    <submittedName>
        <fullName evidence="1">Uncharacterized protein</fullName>
    </submittedName>
</protein>
<dbReference type="PANTHER" id="PTHR10937:SF0">
    <property type="entry name" value="GLUTAMINE--FRUCTOSE-6-PHOSPHATE TRANSAMINASE (ISOMERIZING)"/>
    <property type="match status" value="1"/>
</dbReference>
<organism evidence="1 2">
    <name type="scientific">Lithospermum erythrorhizon</name>
    <name type="common">Purple gromwell</name>
    <name type="synonym">Lithospermum officinale var. erythrorhizon</name>
    <dbReference type="NCBI Taxonomy" id="34254"/>
    <lineage>
        <taxon>Eukaryota</taxon>
        <taxon>Viridiplantae</taxon>
        <taxon>Streptophyta</taxon>
        <taxon>Embryophyta</taxon>
        <taxon>Tracheophyta</taxon>
        <taxon>Spermatophyta</taxon>
        <taxon>Magnoliopsida</taxon>
        <taxon>eudicotyledons</taxon>
        <taxon>Gunneridae</taxon>
        <taxon>Pentapetalae</taxon>
        <taxon>asterids</taxon>
        <taxon>lamiids</taxon>
        <taxon>Boraginales</taxon>
        <taxon>Boraginaceae</taxon>
        <taxon>Boraginoideae</taxon>
        <taxon>Lithospermeae</taxon>
        <taxon>Lithospermum</taxon>
    </lineage>
</organism>
<accession>A0AAV3PKV7</accession>
<dbReference type="Gene3D" id="3.40.50.10490">
    <property type="entry name" value="Glucose-6-phosphate isomerase like protein, domain 1"/>
    <property type="match status" value="1"/>
</dbReference>
<dbReference type="PANTHER" id="PTHR10937">
    <property type="entry name" value="GLUCOSAMINE--FRUCTOSE-6-PHOSPHATE AMINOTRANSFERASE, ISOMERIZING"/>
    <property type="match status" value="1"/>
</dbReference>
<dbReference type="GO" id="GO:0006047">
    <property type="term" value="P:UDP-N-acetylglucosamine metabolic process"/>
    <property type="evidence" value="ECO:0007669"/>
    <property type="project" value="TreeGrafter"/>
</dbReference>
<dbReference type="GO" id="GO:0004360">
    <property type="term" value="F:glutamine-fructose-6-phosphate transaminase (isomerizing) activity"/>
    <property type="evidence" value="ECO:0007669"/>
    <property type="project" value="TreeGrafter"/>
</dbReference>
<dbReference type="GO" id="GO:0006487">
    <property type="term" value="P:protein N-linked glycosylation"/>
    <property type="evidence" value="ECO:0007669"/>
    <property type="project" value="TreeGrafter"/>
</dbReference>